<evidence type="ECO:0000256" key="1">
    <source>
        <dbReference type="ARBA" id="ARBA00022723"/>
    </source>
</evidence>
<dbReference type="PANTHER" id="PTHR46112:SF8">
    <property type="entry name" value="CYTOPLASMIC PEPTIDASE PEPQ-RELATED"/>
    <property type="match status" value="1"/>
</dbReference>
<dbReference type="GO" id="GO:0004239">
    <property type="term" value="F:initiator methionyl aminopeptidase activity"/>
    <property type="evidence" value="ECO:0007669"/>
    <property type="project" value="UniProtKB-EC"/>
</dbReference>
<dbReference type="GO" id="GO:0046872">
    <property type="term" value="F:metal ion binding"/>
    <property type="evidence" value="ECO:0007669"/>
    <property type="project" value="UniProtKB-KW"/>
</dbReference>
<dbReference type="SUPFAM" id="SSF55920">
    <property type="entry name" value="Creatinase/aminopeptidase"/>
    <property type="match status" value="1"/>
</dbReference>
<evidence type="ECO:0000256" key="2">
    <source>
        <dbReference type="ARBA" id="ARBA00022801"/>
    </source>
</evidence>
<name>A0A645B5J4_9ZZZZ</name>
<reference evidence="4" key="1">
    <citation type="submission" date="2019-08" db="EMBL/GenBank/DDBJ databases">
        <authorList>
            <person name="Kucharzyk K."/>
            <person name="Murdoch R.W."/>
            <person name="Higgins S."/>
            <person name="Loffler F."/>
        </authorList>
    </citation>
    <scope>NUCLEOTIDE SEQUENCE</scope>
</reference>
<accession>A0A645B5J4</accession>
<proteinExistence type="predicted"/>
<feature type="domain" description="Peptidase M24" evidence="3">
    <location>
        <begin position="154"/>
        <end position="371"/>
    </location>
</feature>
<gene>
    <name evidence="4" type="primary">map_53</name>
    <name evidence="4" type="ORF">SDC9_107562</name>
</gene>
<dbReference type="PROSITE" id="PS00491">
    <property type="entry name" value="PROLINE_PEPTIDASE"/>
    <property type="match status" value="1"/>
</dbReference>
<keyword evidence="1" id="KW-0479">Metal-binding</keyword>
<keyword evidence="2 4" id="KW-0378">Hydrolase</keyword>
<comment type="caution">
    <text evidence="4">The sequence shown here is derived from an EMBL/GenBank/DDBJ whole genome shotgun (WGS) entry which is preliminary data.</text>
</comment>
<dbReference type="Pfam" id="PF00557">
    <property type="entry name" value="Peptidase_M24"/>
    <property type="match status" value="1"/>
</dbReference>
<dbReference type="PANTHER" id="PTHR46112">
    <property type="entry name" value="AMINOPEPTIDASE"/>
    <property type="match status" value="1"/>
</dbReference>
<dbReference type="InterPro" id="IPR036005">
    <property type="entry name" value="Creatinase/aminopeptidase-like"/>
</dbReference>
<dbReference type="InterPro" id="IPR050659">
    <property type="entry name" value="Peptidase_M24B"/>
</dbReference>
<dbReference type="EMBL" id="VSSQ01017941">
    <property type="protein sequence ID" value="MPM60710.1"/>
    <property type="molecule type" value="Genomic_DNA"/>
</dbReference>
<dbReference type="Gene3D" id="3.90.230.10">
    <property type="entry name" value="Creatinase/methionine aminopeptidase superfamily"/>
    <property type="match status" value="1"/>
</dbReference>
<sequence>MSNVEKITQLIQELRNQDIDTLLILCREDSDKVLPLLLPVHVVAQTAFFFNKTGRPIVLTGSTDANMYKDFGIFEIVEVKEDFETDFLRLFNRINPKKLALNISELDYLADGLTVGQYMLLEKIIGPKRLAGCETSSEQIVRNLRSIKSEYEVQCIRHAVEVTCTIYEEVAPRISLGMSETQIGDLFVEGMKRHQVVNAFGEPYSYPLVCINRCGLAHREPNPENILGPGDILICDFSVSYKGYCSDIARSFYALAEGEQEAPYEVLRAFQTTVDAVSAVIDALKPGMMGYEADQIGRSIIENAGYPTIRHSTGHQLGMRVHDGGTSLSPQSNPNSHHPIQMGEVYAIEPTVIQDDGAPSFIVEEDVVVTEHTVHILSRRQRELWYIAR</sequence>
<dbReference type="InterPro" id="IPR001131">
    <property type="entry name" value="Peptidase_M24B_aminopep-P_CS"/>
</dbReference>
<dbReference type="AlphaFoldDB" id="A0A645B5J4"/>
<organism evidence="4">
    <name type="scientific">bioreactor metagenome</name>
    <dbReference type="NCBI Taxonomy" id="1076179"/>
    <lineage>
        <taxon>unclassified sequences</taxon>
        <taxon>metagenomes</taxon>
        <taxon>ecological metagenomes</taxon>
    </lineage>
</organism>
<keyword evidence="4" id="KW-0031">Aminopeptidase</keyword>
<keyword evidence="4" id="KW-0645">Protease</keyword>
<dbReference type="EC" id="3.4.11.18" evidence="4"/>
<dbReference type="InterPro" id="IPR001714">
    <property type="entry name" value="Pept_M24_MAP"/>
</dbReference>
<evidence type="ECO:0000313" key="4">
    <source>
        <dbReference type="EMBL" id="MPM60710.1"/>
    </source>
</evidence>
<evidence type="ECO:0000259" key="3">
    <source>
        <dbReference type="Pfam" id="PF00557"/>
    </source>
</evidence>
<dbReference type="PRINTS" id="PR00599">
    <property type="entry name" value="MAPEPTIDASE"/>
</dbReference>
<protein>
    <submittedName>
        <fullName evidence="4">Methionine aminopeptidase</fullName>
        <ecNumber evidence="4">3.4.11.18</ecNumber>
    </submittedName>
</protein>
<dbReference type="InterPro" id="IPR000994">
    <property type="entry name" value="Pept_M24"/>
</dbReference>